<feature type="compositionally biased region" description="Basic and acidic residues" evidence="1">
    <location>
        <begin position="37"/>
        <end position="57"/>
    </location>
</feature>
<dbReference type="PANTHER" id="PTHR46364">
    <property type="entry name" value="OS08G0421900 PROTEIN"/>
    <property type="match status" value="1"/>
</dbReference>
<evidence type="ECO:0000259" key="2">
    <source>
        <dbReference type="PROSITE" id="PS51038"/>
    </source>
</evidence>
<dbReference type="Proteomes" id="UP001310890">
    <property type="component" value="Unassembled WGS sequence"/>
</dbReference>
<dbReference type="EMBL" id="JAVRRL010000030">
    <property type="protein sequence ID" value="KAK5112465.1"/>
    <property type="molecule type" value="Genomic_DNA"/>
</dbReference>
<evidence type="ECO:0000313" key="3">
    <source>
        <dbReference type="EMBL" id="KAK5112465.1"/>
    </source>
</evidence>
<dbReference type="GO" id="GO:0003682">
    <property type="term" value="F:chromatin binding"/>
    <property type="evidence" value="ECO:0007669"/>
    <property type="project" value="InterPro"/>
</dbReference>
<sequence length="391" mass="43149">MRTKQTGVARTKATPRAQDTPPIPDRKSPTQTQPQHQPHELSEKERVKLKDFLERGDGPPFTVTTIAPSKKRKRASTTAETQDNLFEPRLSVQYEVKPHNNWQSLRRYKKFTVGDQSIAVGETILVKPSYSPTTATTTTTTDSDPDPETTDLNLAAQWKAQVLEVRALDPEHVYLRVAWLNRPEDLDTGRKDYHGVNELIPTNQMDIIDAMTVNGKLEVYAWEEANDESEMPGIGEFFWRQTFDAVGTRTFSTLRHICTDSTPQNPDQMVLQCPSPACGKWMHLKCIAEAAIAPNSAQSPLSATKSNSVGKKVNRKPKTPDLTPGPNAQAKSVNPVSGVSAEVFIRGLRDGLGEEAGEGKGEERTRTVVTNADGGVEERDVACLFCGVAVD</sequence>
<feature type="domain" description="BAH" evidence="2">
    <location>
        <begin position="138"/>
        <end position="254"/>
    </location>
</feature>
<gene>
    <name evidence="3" type="ORF">LTR62_004222</name>
</gene>
<dbReference type="AlphaFoldDB" id="A0AAN7YGD2"/>
<evidence type="ECO:0000256" key="1">
    <source>
        <dbReference type="SAM" id="MobiDB-lite"/>
    </source>
</evidence>
<name>A0AAN7YGD2_9PEZI</name>
<reference evidence="3" key="1">
    <citation type="submission" date="2023-08" db="EMBL/GenBank/DDBJ databases">
        <title>Black Yeasts Isolated from many extreme environments.</title>
        <authorList>
            <person name="Coleine C."/>
            <person name="Stajich J.E."/>
            <person name="Selbmann L."/>
        </authorList>
    </citation>
    <scope>NUCLEOTIDE SEQUENCE</scope>
    <source>
        <strain evidence="3">CCFEE 5401</strain>
    </source>
</reference>
<comment type="caution">
    <text evidence="3">The sequence shown here is derived from an EMBL/GenBank/DDBJ whole genome shotgun (WGS) entry which is preliminary data.</text>
</comment>
<proteinExistence type="predicted"/>
<feature type="region of interest" description="Disordered" evidence="1">
    <location>
        <begin position="1"/>
        <end position="82"/>
    </location>
</feature>
<feature type="region of interest" description="Disordered" evidence="1">
    <location>
        <begin position="297"/>
        <end position="335"/>
    </location>
</feature>
<evidence type="ECO:0000313" key="4">
    <source>
        <dbReference type="Proteomes" id="UP001310890"/>
    </source>
</evidence>
<protein>
    <recommendedName>
        <fullName evidence="2">BAH domain-containing protein</fullName>
    </recommendedName>
</protein>
<accession>A0AAN7YGD2</accession>
<dbReference type="PROSITE" id="PS51038">
    <property type="entry name" value="BAH"/>
    <property type="match status" value="1"/>
</dbReference>
<dbReference type="InterPro" id="IPR001025">
    <property type="entry name" value="BAH_dom"/>
</dbReference>
<dbReference type="Gene3D" id="2.30.30.490">
    <property type="match status" value="1"/>
</dbReference>
<dbReference type="InterPro" id="IPR043151">
    <property type="entry name" value="BAH_sf"/>
</dbReference>
<organism evidence="3 4">
    <name type="scientific">Meristemomyces frigidus</name>
    <dbReference type="NCBI Taxonomy" id="1508187"/>
    <lineage>
        <taxon>Eukaryota</taxon>
        <taxon>Fungi</taxon>
        <taxon>Dikarya</taxon>
        <taxon>Ascomycota</taxon>
        <taxon>Pezizomycotina</taxon>
        <taxon>Dothideomycetes</taxon>
        <taxon>Dothideomycetidae</taxon>
        <taxon>Mycosphaerellales</taxon>
        <taxon>Teratosphaeriaceae</taxon>
        <taxon>Meristemomyces</taxon>
    </lineage>
</organism>
<feature type="compositionally biased region" description="Polar residues" evidence="1">
    <location>
        <begin position="297"/>
        <end position="309"/>
    </location>
</feature>
<dbReference type="CDD" id="cd04370">
    <property type="entry name" value="BAH"/>
    <property type="match status" value="1"/>
</dbReference>